<keyword evidence="2" id="KW-1185">Reference proteome</keyword>
<dbReference type="Proteomes" id="UP000234474">
    <property type="component" value="Unassembled WGS sequence"/>
</dbReference>
<accession>A0A2I1CF72</accession>
<dbReference type="GeneID" id="36537971"/>
<gene>
    <name evidence="1" type="ORF">P174DRAFT_474103</name>
</gene>
<evidence type="ECO:0000313" key="1">
    <source>
        <dbReference type="EMBL" id="PKX96264.1"/>
    </source>
</evidence>
<dbReference type="EMBL" id="MSZS01000002">
    <property type="protein sequence ID" value="PKX96264.1"/>
    <property type="molecule type" value="Genomic_DNA"/>
</dbReference>
<dbReference type="OrthoDB" id="10353542at2759"/>
<dbReference type="AlphaFoldDB" id="A0A2I1CF72"/>
<evidence type="ECO:0000313" key="2">
    <source>
        <dbReference type="Proteomes" id="UP000234474"/>
    </source>
</evidence>
<dbReference type="OMA" id="REHAWDA"/>
<reference evidence="2" key="1">
    <citation type="journal article" date="2018" name="Proc. Natl. Acad. Sci. U.S.A.">
        <title>Linking secondary metabolites to gene clusters through genome sequencing of six diverse Aspergillus species.</title>
        <authorList>
            <person name="Kaerboelling I."/>
            <person name="Vesth T.C."/>
            <person name="Frisvad J.C."/>
            <person name="Nybo J.L."/>
            <person name="Theobald S."/>
            <person name="Kuo A."/>
            <person name="Bowyer P."/>
            <person name="Matsuda Y."/>
            <person name="Mondo S."/>
            <person name="Lyhne E.K."/>
            <person name="Kogle M.E."/>
            <person name="Clum A."/>
            <person name="Lipzen A."/>
            <person name="Salamov A."/>
            <person name="Ngan C.Y."/>
            <person name="Daum C."/>
            <person name="Chiniquy J."/>
            <person name="Barry K."/>
            <person name="LaButti K."/>
            <person name="Haridas S."/>
            <person name="Simmons B.A."/>
            <person name="Magnuson J.K."/>
            <person name="Mortensen U.H."/>
            <person name="Larsen T.O."/>
            <person name="Grigoriev I.V."/>
            <person name="Baker S.E."/>
            <person name="Andersen M.R."/>
        </authorList>
    </citation>
    <scope>NUCLEOTIDE SEQUENCE [LARGE SCALE GENOMIC DNA]</scope>
    <source>
        <strain evidence="2">IBT 16806</strain>
    </source>
</reference>
<dbReference type="RefSeq" id="XP_024684859.1">
    <property type="nucleotide sequence ID" value="XM_024830643.1"/>
</dbReference>
<sequence length="85" mass="9765">MEKEPLEVTSPSISYRVLQIPRLLFLGLRAPSYRTQPTMLREHAWDADGKRLNMTVTNHVVNVSFSMPLASTPRGRKTELKELKE</sequence>
<name>A0A2I1CF72_ASPN1</name>
<organism evidence="1 2">
    <name type="scientific">Aspergillus novofumigatus (strain IBT 16806)</name>
    <dbReference type="NCBI Taxonomy" id="1392255"/>
    <lineage>
        <taxon>Eukaryota</taxon>
        <taxon>Fungi</taxon>
        <taxon>Dikarya</taxon>
        <taxon>Ascomycota</taxon>
        <taxon>Pezizomycotina</taxon>
        <taxon>Eurotiomycetes</taxon>
        <taxon>Eurotiomycetidae</taxon>
        <taxon>Eurotiales</taxon>
        <taxon>Aspergillaceae</taxon>
        <taxon>Aspergillus</taxon>
        <taxon>Aspergillus subgen. Fumigati</taxon>
    </lineage>
</organism>
<comment type="caution">
    <text evidence="1">The sequence shown here is derived from an EMBL/GenBank/DDBJ whole genome shotgun (WGS) entry which is preliminary data.</text>
</comment>
<protein>
    <submittedName>
        <fullName evidence="1">Uncharacterized protein</fullName>
    </submittedName>
</protein>
<dbReference type="VEuPathDB" id="FungiDB:P174DRAFT_474103"/>
<proteinExistence type="predicted"/>